<dbReference type="Pfam" id="PF01432">
    <property type="entry name" value="Peptidase_M3"/>
    <property type="match status" value="1"/>
</dbReference>
<dbReference type="InterPro" id="IPR024077">
    <property type="entry name" value="Neurolysin/TOP_dom2"/>
</dbReference>
<keyword evidence="5 7" id="KW-0862">Zinc</keyword>
<evidence type="ECO:0000313" key="11">
    <source>
        <dbReference type="Proteomes" id="UP001431783"/>
    </source>
</evidence>
<gene>
    <name evidence="10" type="ORF">WA026_016391</name>
</gene>
<feature type="coiled-coil region" evidence="8">
    <location>
        <begin position="180"/>
        <end position="214"/>
    </location>
</feature>
<keyword evidence="3 7" id="KW-0479">Metal-binding</keyword>
<organism evidence="10 11">
    <name type="scientific">Henosepilachna vigintioctopunctata</name>
    <dbReference type="NCBI Taxonomy" id="420089"/>
    <lineage>
        <taxon>Eukaryota</taxon>
        <taxon>Metazoa</taxon>
        <taxon>Ecdysozoa</taxon>
        <taxon>Arthropoda</taxon>
        <taxon>Hexapoda</taxon>
        <taxon>Insecta</taxon>
        <taxon>Pterygota</taxon>
        <taxon>Neoptera</taxon>
        <taxon>Endopterygota</taxon>
        <taxon>Coleoptera</taxon>
        <taxon>Polyphaga</taxon>
        <taxon>Cucujiformia</taxon>
        <taxon>Coccinelloidea</taxon>
        <taxon>Coccinellidae</taxon>
        <taxon>Epilachninae</taxon>
        <taxon>Epilachnini</taxon>
        <taxon>Henosepilachna</taxon>
    </lineage>
</organism>
<dbReference type="Gene3D" id="1.10.1370.10">
    <property type="entry name" value="Neurolysin, domain 3"/>
    <property type="match status" value="1"/>
</dbReference>
<dbReference type="Proteomes" id="UP001431783">
    <property type="component" value="Unassembled WGS sequence"/>
</dbReference>
<dbReference type="Gene3D" id="3.40.390.10">
    <property type="entry name" value="Collagenase (Catalytic Domain)"/>
    <property type="match status" value="1"/>
</dbReference>
<dbReference type="InterPro" id="IPR034005">
    <property type="entry name" value="M3A_DCP"/>
</dbReference>
<keyword evidence="4 7" id="KW-0378">Hydrolase</keyword>
<comment type="similarity">
    <text evidence="1 7">Belongs to the peptidase M3 family.</text>
</comment>
<evidence type="ECO:0000259" key="9">
    <source>
        <dbReference type="Pfam" id="PF01432"/>
    </source>
</evidence>
<evidence type="ECO:0000256" key="8">
    <source>
        <dbReference type="SAM" id="Coils"/>
    </source>
</evidence>
<comment type="cofactor">
    <cofactor evidence="7">
        <name>Zn(2+)</name>
        <dbReference type="ChEBI" id="CHEBI:29105"/>
    </cofactor>
    <text evidence="7">Binds 1 zinc ion.</text>
</comment>
<name>A0AAW1UL39_9CUCU</name>
<keyword evidence="2 7" id="KW-0645">Protease</keyword>
<evidence type="ECO:0000256" key="3">
    <source>
        <dbReference type="ARBA" id="ARBA00022723"/>
    </source>
</evidence>
<dbReference type="AlphaFoldDB" id="A0AAW1UL39"/>
<sequence>MSMLIRSGRILCSKKLLTVNPRNVGYIVLLPEIGDDTSKDQLSQSNGLPEFGNYTIENCTAAIARQTLEFESAVRKIERDIASSNINIEKDVLERLELISSPLELTWGISKTLYFGNNTLIPTKTYLPIHERARRARITKYNNIKIYNAVRNALSSEKEMDSEVKTVLKKFSLEGKLNGLNLKENELQMLKECLNKLTSEKHVLKQKIEVQTHQFSHTITEYNTVRDFPKDLLEITSMDSRNYLNGPWKITLQPNIYIPTMQYCPDREIRWNLWHRIVTRGSGYLDRDKATGIHIEEIRYQRHEVAKLLGYDTFADMSMETKMAGSVENVKKTINILLEKAKPAQDLEMKKLYDFSVENGFKYDRLELWDVPYWRKRQELLKHGFNSEEYKKYFPYPKVLQGLFQLCEKLFNVVLKHRKEVSTWHKDVKYYDVLEPHCSAPVAGFYLDPYARKDNKIHNLNSDGWMISIQNKSRICDKIPLAALIFNFDLPSNDSPSHLSIKDVNSLFYRFGHALQHLLTRTSFSEVAGLSNVEWDMVGVCGHVFTHFLYNEDTLKSISCNLDTGEKLPINMINSFLEVRKHMAGYDLSKELYLSALDLELYSKKDYWLKVVRNLWPQFRSFPLDKQDAHLCSFTQIFTEEWAAAYYSHVWSRMIASDVYGAFQEAEGDENQMKDVGRRFRETFLALGGSVESAKIFRHFRGRDHSHQSFLNYLGLDSNK</sequence>
<evidence type="ECO:0000256" key="5">
    <source>
        <dbReference type="ARBA" id="ARBA00022833"/>
    </source>
</evidence>
<dbReference type="CDD" id="cd06456">
    <property type="entry name" value="M3A_DCP"/>
    <property type="match status" value="1"/>
</dbReference>
<reference evidence="10 11" key="1">
    <citation type="submission" date="2023-03" db="EMBL/GenBank/DDBJ databases">
        <title>Genome insight into feeding habits of ladybird beetles.</title>
        <authorList>
            <person name="Li H.-S."/>
            <person name="Huang Y.-H."/>
            <person name="Pang H."/>
        </authorList>
    </citation>
    <scope>NUCLEOTIDE SEQUENCE [LARGE SCALE GENOMIC DNA]</scope>
    <source>
        <strain evidence="10">SYSU_2023b</strain>
        <tissue evidence="10">Whole body</tissue>
    </source>
</reference>
<dbReference type="PANTHER" id="PTHR11804">
    <property type="entry name" value="PROTEASE M3 THIMET OLIGOPEPTIDASE-RELATED"/>
    <property type="match status" value="1"/>
</dbReference>
<keyword evidence="6 7" id="KW-0482">Metalloprotease</keyword>
<dbReference type="InterPro" id="IPR045090">
    <property type="entry name" value="Pept_M3A_M3B"/>
</dbReference>
<dbReference type="SUPFAM" id="SSF55486">
    <property type="entry name" value="Metalloproteases ('zincins'), catalytic domain"/>
    <property type="match status" value="1"/>
</dbReference>
<accession>A0AAW1UL39</accession>
<dbReference type="EMBL" id="JARQZJ010000069">
    <property type="protein sequence ID" value="KAK9881511.1"/>
    <property type="molecule type" value="Genomic_DNA"/>
</dbReference>
<evidence type="ECO:0000256" key="2">
    <source>
        <dbReference type="ARBA" id="ARBA00022670"/>
    </source>
</evidence>
<feature type="domain" description="Peptidase M3A/M3B catalytic" evidence="9">
    <location>
        <begin position="261"/>
        <end position="715"/>
    </location>
</feature>
<evidence type="ECO:0000256" key="6">
    <source>
        <dbReference type="ARBA" id="ARBA00023049"/>
    </source>
</evidence>
<proteinExistence type="inferred from homology"/>
<dbReference type="InterPro" id="IPR024079">
    <property type="entry name" value="MetalloPept_cat_dom_sf"/>
</dbReference>
<dbReference type="GO" id="GO:0006508">
    <property type="term" value="P:proteolysis"/>
    <property type="evidence" value="ECO:0007669"/>
    <property type="project" value="UniProtKB-KW"/>
</dbReference>
<dbReference type="PANTHER" id="PTHR11804:SF83">
    <property type="entry name" value="LD37516P"/>
    <property type="match status" value="1"/>
</dbReference>
<keyword evidence="11" id="KW-1185">Reference proteome</keyword>
<keyword evidence="8" id="KW-0175">Coiled coil</keyword>
<protein>
    <recommendedName>
        <fullName evidence="9">Peptidase M3A/M3B catalytic domain-containing protein</fullName>
    </recommendedName>
</protein>
<dbReference type="InterPro" id="IPR001567">
    <property type="entry name" value="Pept_M3A_M3B_dom"/>
</dbReference>
<dbReference type="GO" id="GO:0004222">
    <property type="term" value="F:metalloendopeptidase activity"/>
    <property type="evidence" value="ECO:0007669"/>
    <property type="project" value="InterPro"/>
</dbReference>
<evidence type="ECO:0000256" key="7">
    <source>
        <dbReference type="RuleBase" id="RU003435"/>
    </source>
</evidence>
<dbReference type="GO" id="GO:0046872">
    <property type="term" value="F:metal ion binding"/>
    <property type="evidence" value="ECO:0007669"/>
    <property type="project" value="UniProtKB-UniRule"/>
</dbReference>
<comment type="caution">
    <text evidence="10">The sequence shown here is derived from an EMBL/GenBank/DDBJ whole genome shotgun (WGS) entry which is preliminary data.</text>
</comment>
<evidence type="ECO:0000256" key="4">
    <source>
        <dbReference type="ARBA" id="ARBA00022801"/>
    </source>
</evidence>
<evidence type="ECO:0000313" key="10">
    <source>
        <dbReference type="EMBL" id="KAK9881511.1"/>
    </source>
</evidence>
<evidence type="ECO:0000256" key="1">
    <source>
        <dbReference type="ARBA" id="ARBA00006040"/>
    </source>
</evidence>